<keyword evidence="1" id="KW-0175">Coiled coil</keyword>
<dbReference type="AlphaFoldDB" id="A0A1P8MYC7"/>
<dbReference type="OrthoDB" id="7659420at2"/>
<evidence type="ECO:0000313" key="2">
    <source>
        <dbReference type="EMBL" id="APX13086.1"/>
    </source>
</evidence>
<evidence type="ECO:0000256" key="1">
    <source>
        <dbReference type="SAM" id="Coils"/>
    </source>
</evidence>
<dbReference type="Proteomes" id="UP000186336">
    <property type="component" value="Chromosome"/>
</dbReference>
<protein>
    <recommendedName>
        <fullName evidence="4">Phage tail protein</fullName>
    </recommendedName>
</protein>
<keyword evidence="3" id="KW-1185">Reference proteome</keyword>
<accession>A0A1P8MYC7</accession>
<gene>
    <name evidence="2" type="ORF">BWR18_16390</name>
</gene>
<sequence length="295" mass="30428">MAGFIAGRTDILDPIFPPRLSADPERVAELNDTVTDLTARLEQTTADLAALQTQVQDQPTAAPADLGPLEQQLTALTERLDELADQPAPTAVVPDEAIDAALADLRATATAQQEEIDRLLADARLASENAEIAASATLARAAMNRVMAAVDNGGPFAAALGDLEQAGVSDIPEVLRSAAADGVQPLSDLQTAVPDAARDALAAARQADGSGGLGAFFERQLGTRSILPQEGSDPDAVLSRVEAATRDGRLGDALAEADALPDAAKAALGPWLEQAQLRHDAVTAANALAERLSAL</sequence>
<feature type="coiled-coil region" evidence="1">
    <location>
        <begin position="27"/>
        <end position="129"/>
    </location>
</feature>
<dbReference type="EMBL" id="CP019312">
    <property type="protein sequence ID" value="APX13086.1"/>
    <property type="molecule type" value="Genomic_DNA"/>
</dbReference>
<name>A0A1P8MYC7_9RHOB</name>
<reference evidence="2 3" key="1">
    <citation type="submission" date="2017-01" db="EMBL/GenBank/DDBJ databases">
        <title>Complete genome of Tateyamaria omphalii DOK1-4 isolated from seawater in Dokdo.</title>
        <authorList>
            <person name="Kim J.H."/>
            <person name="Chi W.-J."/>
        </authorList>
    </citation>
    <scope>NUCLEOTIDE SEQUENCE [LARGE SCALE GENOMIC DNA]</scope>
    <source>
        <strain evidence="2 3">DOK1-4</strain>
    </source>
</reference>
<dbReference type="Gene3D" id="1.20.5.340">
    <property type="match status" value="1"/>
</dbReference>
<dbReference type="STRING" id="299262.BWR18_16390"/>
<evidence type="ECO:0000313" key="3">
    <source>
        <dbReference type="Proteomes" id="UP000186336"/>
    </source>
</evidence>
<proteinExistence type="predicted"/>
<organism evidence="2 3">
    <name type="scientific">Tateyamaria omphalii</name>
    <dbReference type="NCBI Taxonomy" id="299262"/>
    <lineage>
        <taxon>Bacteria</taxon>
        <taxon>Pseudomonadati</taxon>
        <taxon>Pseudomonadota</taxon>
        <taxon>Alphaproteobacteria</taxon>
        <taxon>Rhodobacterales</taxon>
        <taxon>Roseobacteraceae</taxon>
        <taxon>Tateyamaria</taxon>
    </lineage>
</organism>
<dbReference type="KEGG" id="tom:BWR18_16390"/>
<evidence type="ECO:0008006" key="4">
    <source>
        <dbReference type="Google" id="ProtNLM"/>
    </source>
</evidence>